<dbReference type="PANTHER" id="PTHR46481">
    <property type="entry name" value="ZINC FINGER BED DOMAIN-CONTAINING PROTEIN 4"/>
    <property type="match status" value="1"/>
</dbReference>
<comment type="subcellular location">
    <subcellularLocation>
        <location evidence="1">Nucleus</location>
    </subcellularLocation>
</comment>
<organism evidence="7 8">
    <name type="scientific">Ostreococcus lucimarinus (strain CCE9901)</name>
    <dbReference type="NCBI Taxonomy" id="436017"/>
    <lineage>
        <taxon>Eukaryota</taxon>
        <taxon>Viridiplantae</taxon>
        <taxon>Chlorophyta</taxon>
        <taxon>Mamiellophyceae</taxon>
        <taxon>Mamiellales</taxon>
        <taxon>Bathycoccaceae</taxon>
        <taxon>Ostreococcus</taxon>
    </lineage>
</organism>
<feature type="compositionally biased region" description="Basic residues" evidence="6">
    <location>
        <begin position="787"/>
        <end position="797"/>
    </location>
</feature>
<dbReference type="KEGG" id="olu:OSTLU_119465"/>
<name>A4RT49_OSTLU</name>
<keyword evidence="8" id="KW-1185">Reference proteome</keyword>
<keyword evidence="3" id="KW-0863">Zinc-finger</keyword>
<dbReference type="GO" id="GO:0005634">
    <property type="term" value="C:nucleus"/>
    <property type="evidence" value="ECO:0007669"/>
    <property type="project" value="UniProtKB-SubCell"/>
</dbReference>
<dbReference type="OrthoDB" id="10680180at2759"/>
<dbReference type="GO" id="GO:0008270">
    <property type="term" value="F:zinc ion binding"/>
    <property type="evidence" value="ECO:0007669"/>
    <property type="project" value="UniProtKB-KW"/>
</dbReference>
<dbReference type="GeneID" id="5000407"/>
<evidence type="ECO:0000256" key="5">
    <source>
        <dbReference type="ARBA" id="ARBA00023242"/>
    </source>
</evidence>
<evidence type="ECO:0000256" key="4">
    <source>
        <dbReference type="ARBA" id="ARBA00022833"/>
    </source>
</evidence>
<dbReference type="EMBL" id="CP000582">
    <property type="protein sequence ID" value="ABO94427.1"/>
    <property type="molecule type" value="Genomic_DNA"/>
</dbReference>
<feature type="region of interest" description="Disordered" evidence="6">
    <location>
        <begin position="1"/>
        <end position="68"/>
    </location>
</feature>
<dbReference type="Gramene" id="ABO94427">
    <property type="protein sequence ID" value="ABO94427"/>
    <property type="gene ID" value="OSTLU_119465"/>
</dbReference>
<feature type="compositionally biased region" description="Polar residues" evidence="6">
    <location>
        <begin position="737"/>
        <end position="749"/>
    </location>
</feature>
<evidence type="ECO:0000256" key="2">
    <source>
        <dbReference type="ARBA" id="ARBA00022723"/>
    </source>
</evidence>
<protein>
    <submittedName>
        <fullName evidence="7">DodoPi transposase-like protein</fullName>
    </submittedName>
</protein>
<keyword evidence="4" id="KW-0862">Zinc</keyword>
<feature type="compositionally biased region" description="Basic and acidic residues" evidence="6">
    <location>
        <begin position="760"/>
        <end position="773"/>
    </location>
</feature>
<dbReference type="InterPro" id="IPR052035">
    <property type="entry name" value="ZnF_BED_domain_contain"/>
</dbReference>
<evidence type="ECO:0000313" key="8">
    <source>
        <dbReference type="Proteomes" id="UP000001568"/>
    </source>
</evidence>
<dbReference type="AlphaFoldDB" id="A4RT49"/>
<feature type="compositionally biased region" description="Basic and acidic residues" evidence="6">
    <location>
        <begin position="1"/>
        <end position="21"/>
    </location>
</feature>
<evidence type="ECO:0000313" key="7">
    <source>
        <dbReference type="EMBL" id="ABO94427.1"/>
    </source>
</evidence>
<proteinExistence type="predicted"/>
<dbReference type="InterPro" id="IPR012337">
    <property type="entry name" value="RNaseH-like_sf"/>
</dbReference>
<reference evidence="7 8" key="1">
    <citation type="journal article" date="2007" name="Proc. Natl. Acad. Sci. U.S.A.">
        <title>The tiny eukaryote Ostreococcus provides genomic insights into the paradox of plankton speciation.</title>
        <authorList>
            <person name="Palenik B."/>
            <person name="Grimwood J."/>
            <person name="Aerts A."/>
            <person name="Rouze P."/>
            <person name="Salamov A."/>
            <person name="Putnam N."/>
            <person name="Dupont C."/>
            <person name="Jorgensen R."/>
            <person name="Derelle E."/>
            <person name="Rombauts S."/>
            <person name="Zhou K."/>
            <person name="Otillar R."/>
            <person name="Merchant S.S."/>
            <person name="Podell S."/>
            <person name="Gaasterland T."/>
            <person name="Napoli C."/>
            <person name="Gendler K."/>
            <person name="Manuell A."/>
            <person name="Tai V."/>
            <person name="Vallon O."/>
            <person name="Piganeau G."/>
            <person name="Jancek S."/>
            <person name="Heijde M."/>
            <person name="Jabbari K."/>
            <person name="Bowler C."/>
            <person name="Lohr M."/>
            <person name="Robbens S."/>
            <person name="Werner G."/>
            <person name="Dubchak I."/>
            <person name="Pazour G.J."/>
            <person name="Ren Q."/>
            <person name="Paulsen I."/>
            <person name="Delwiche C."/>
            <person name="Schmutz J."/>
            <person name="Rokhsar D."/>
            <person name="Van de Peer Y."/>
            <person name="Moreau H."/>
            <person name="Grigoriev I.V."/>
        </authorList>
    </citation>
    <scope>NUCLEOTIDE SEQUENCE [LARGE SCALE GENOMIC DNA]</scope>
    <source>
        <strain evidence="7 8">CCE9901</strain>
    </source>
</reference>
<dbReference type="SUPFAM" id="SSF53098">
    <property type="entry name" value="Ribonuclease H-like"/>
    <property type="match status" value="1"/>
</dbReference>
<evidence type="ECO:0000256" key="3">
    <source>
        <dbReference type="ARBA" id="ARBA00022771"/>
    </source>
</evidence>
<evidence type="ECO:0000256" key="6">
    <source>
        <dbReference type="SAM" id="MobiDB-lite"/>
    </source>
</evidence>
<accession>A4RT49</accession>
<sequence>MRDARAEAPRRGKDLKFESASRRTRARASREAFSPGSSACASERGSFATTTTVESASRRDAREYTPPPLTAEEIAEMNEAVSELVVESSIPFAWTSSPAFFRFMHALRPELFSAAERARIESGAELVDQPENLRCRRWHSTAGVDGLYEKRMKRALRALEDWEELALSADGWQSEDGVKVLNLSITVRETGREYYWKSVEIETESESAVFMQQTAAQVMKDLPLKKFKCIIGDNTSHVVSFLEAIAATPETSHITPIGCYAHRFNLLAGDVHETFKFLFLDLERAINKLRVQSRMRALFDAARKEKNSKKQLETYCPTRWASAHACLHSYVLNIDVFRFLDEDDGVIAKNFRKMCEKDSESIFKVFFDRDSQMAVRRLEPLFRGLAAANKFMEATGAHLAEVFPLCWALEKDLRQWLANVKTSAQQSWIERATRQSWIERATRQPTRDGLTTPEQLSDVLHRVYKVRFEGLEAQPGNPSTKRTPLRDEPLVHLASYLSYMMHARMRIKHQFVVPEVYEAKKGIGKIHFHLEEKKADVEAAKTALEKLNAVTCPKAARPYRDDYRVRFIENDAYIQACADKTFVDVTLEQLEYIRAHNWWRNFLEPECVQTWPAWKDLIPFARRINAIVPHSASVERMNSSQKLVHNKRLSLSHANVQKLSFIYFNARHERRLFASPFHRLVSETYDAAESQVAASPVVVVDSDSDDGVGEDEILSSDDDDLDEYLKEVDELVMSPHANVSNGTEMTSLGNLDETVPVQDDVSHPTRNKAKETFAQKTARKALERQEKKRRSKSRRLQ</sequence>
<feature type="region of interest" description="Disordered" evidence="6">
    <location>
        <begin position="736"/>
        <end position="797"/>
    </location>
</feature>
<gene>
    <name evidence="7" type="primary">TraS1</name>
    <name evidence="7" type="ORF">OSTLU_119465</name>
</gene>
<dbReference type="RefSeq" id="XP_001416135.1">
    <property type="nucleotide sequence ID" value="XM_001416098.1"/>
</dbReference>
<dbReference type="HOGENOM" id="CLU_352818_0_0_1"/>
<dbReference type="PANTHER" id="PTHR46481:SF10">
    <property type="entry name" value="ZINC FINGER BED DOMAIN-CONTAINING PROTEIN 39"/>
    <property type="match status" value="1"/>
</dbReference>
<dbReference type="Proteomes" id="UP000001568">
    <property type="component" value="Chromosome 2"/>
</dbReference>
<evidence type="ECO:0000256" key="1">
    <source>
        <dbReference type="ARBA" id="ARBA00004123"/>
    </source>
</evidence>
<keyword evidence="2" id="KW-0479">Metal-binding</keyword>
<keyword evidence="5" id="KW-0539">Nucleus</keyword>